<evidence type="ECO:0000256" key="11">
    <source>
        <dbReference type="ARBA" id="ARBA00023204"/>
    </source>
</evidence>
<dbReference type="PIRSF" id="PIRSF000408">
    <property type="entry name" value="Alkyltransferas_AdaA"/>
    <property type="match status" value="1"/>
</dbReference>
<dbReference type="InterPro" id="IPR016220">
    <property type="entry name" value="Me-P-triester_DNA_alkyl-Trfase"/>
</dbReference>
<comment type="cofactor">
    <cofactor evidence="1">
        <name>Zn(2+)</name>
        <dbReference type="ChEBI" id="CHEBI:29105"/>
    </cofactor>
</comment>
<dbReference type="Gene3D" id="1.10.10.60">
    <property type="entry name" value="Homeodomain-like"/>
    <property type="match status" value="2"/>
</dbReference>
<dbReference type="PROSITE" id="PS00041">
    <property type="entry name" value="HTH_ARAC_FAMILY_1"/>
    <property type="match status" value="1"/>
</dbReference>
<organism evidence="13 14">
    <name type="scientific">Companilactobacillus heilongjiangensis</name>
    <dbReference type="NCBI Taxonomy" id="1074467"/>
    <lineage>
        <taxon>Bacteria</taxon>
        <taxon>Bacillati</taxon>
        <taxon>Bacillota</taxon>
        <taxon>Bacilli</taxon>
        <taxon>Lactobacillales</taxon>
        <taxon>Lactobacillaceae</taxon>
        <taxon>Companilactobacillus</taxon>
    </lineage>
</organism>
<reference evidence="13 14" key="1">
    <citation type="submission" date="2015-08" db="EMBL/GenBank/DDBJ databases">
        <title>Genomic sequence of Lactobacillus heilongjiangensis DSM 28069, isolated from Chinese traditional pickle.</title>
        <authorList>
            <person name="Jiang X."/>
            <person name="Zheng B."/>
            <person name="Cheng H."/>
        </authorList>
    </citation>
    <scope>NUCLEOTIDE SEQUENCE [LARGE SCALE GENOMIC DNA]</scope>
    <source>
        <strain evidence="13 14">DSM 28069</strain>
    </source>
</reference>
<dbReference type="KEGG" id="lhi:JP39_05655"/>
<dbReference type="GO" id="GO:0008270">
    <property type="term" value="F:zinc ion binding"/>
    <property type="evidence" value="ECO:0007669"/>
    <property type="project" value="InterPro"/>
</dbReference>
<dbReference type="SMART" id="SM00342">
    <property type="entry name" value="HTH_ARAC"/>
    <property type="match status" value="1"/>
</dbReference>
<dbReference type="GO" id="GO:0043565">
    <property type="term" value="F:sequence-specific DNA binding"/>
    <property type="evidence" value="ECO:0007669"/>
    <property type="project" value="InterPro"/>
</dbReference>
<gene>
    <name evidence="13" type="ORF">JP39_05655</name>
</gene>
<keyword evidence="9" id="KW-0010">Activator</keyword>
<dbReference type="GO" id="GO:0032259">
    <property type="term" value="P:methylation"/>
    <property type="evidence" value="ECO:0007669"/>
    <property type="project" value="UniProtKB-KW"/>
</dbReference>
<dbReference type="GO" id="GO:0006281">
    <property type="term" value="P:DNA repair"/>
    <property type="evidence" value="ECO:0007669"/>
    <property type="project" value="UniProtKB-KW"/>
</dbReference>
<dbReference type="STRING" id="1074467.JP39_05655"/>
<keyword evidence="14" id="KW-1185">Reference proteome</keyword>
<keyword evidence="5" id="KW-0227">DNA damage</keyword>
<dbReference type="InterPro" id="IPR009057">
    <property type="entry name" value="Homeodomain-like_sf"/>
</dbReference>
<evidence type="ECO:0000256" key="10">
    <source>
        <dbReference type="ARBA" id="ARBA00023163"/>
    </source>
</evidence>
<name>A0A0K2LC59_9LACO</name>
<dbReference type="Proteomes" id="UP000061546">
    <property type="component" value="Chromosome"/>
</dbReference>
<dbReference type="PROSITE" id="PS01124">
    <property type="entry name" value="HTH_ARAC_FAMILY_2"/>
    <property type="match status" value="1"/>
</dbReference>
<evidence type="ECO:0000256" key="1">
    <source>
        <dbReference type="ARBA" id="ARBA00001947"/>
    </source>
</evidence>
<dbReference type="GO" id="GO:0008168">
    <property type="term" value="F:methyltransferase activity"/>
    <property type="evidence" value="ECO:0007669"/>
    <property type="project" value="UniProtKB-KW"/>
</dbReference>
<dbReference type="PRINTS" id="PR00032">
    <property type="entry name" value="HTHARAC"/>
</dbReference>
<dbReference type="OrthoDB" id="9802228at2"/>
<dbReference type="InterPro" id="IPR035451">
    <property type="entry name" value="Ada-like_dom_sf"/>
</dbReference>
<dbReference type="InterPro" id="IPR018062">
    <property type="entry name" value="HTH_AraC-typ_CS"/>
</dbReference>
<keyword evidence="10" id="KW-0804">Transcription</keyword>
<evidence type="ECO:0000256" key="4">
    <source>
        <dbReference type="ARBA" id="ARBA00022723"/>
    </source>
</evidence>
<dbReference type="InterPro" id="IPR018060">
    <property type="entry name" value="HTH_AraC"/>
</dbReference>
<dbReference type="RefSeq" id="WP_041501611.1">
    <property type="nucleotide sequence ID" value="NZ_BJDV01000013.1"/>
</dbReference>
<evidence type="ECO:0000256" key="6">
    <source>
        <dbReference type="ARBA" id="ARBA00022833"/>
    </source>
</evidence>
<keyword evidence="4" id="KW-0479">Metal-binding</keyword>
<dbReference type="GO" id="GO:0003700">
    <property type="term" value="F:DNA-binding transcription factor activity"/>
    <property type="evidence" value="ECO:0007669"/>
    <property type="project" value="InterPro"/>
</dbReference>
<dbReference type="EMBL" id="CP012559">
    <property type="protein sequence ID" value="ALB28886.1"/>
    <property type="molecule type" value="Genomic_DNA"/>
</dbReference>
<evidence type="ECO:0000256" key="2">
    <source>
        <dbReference type="ARBA" id="ARBA00022603"/>
    </source>
</evidence>
<evidence type="ECO:0000256" key="8">
    <source>
        <dbReference type="ARBA" id="ARBA00023125"/>
    </source>
</evidence>
<protein>
    <submittedName>
        <fullName evidence="13">AraC family transcriptional regulator</fullName>
    </submittedName>
</protein>
<dbReference type="PANTHER" id="PTHR43280">
    <property type="entry name" value="ARAC-FAMILY TRANSCRIPTIONAL REGULATOR"/>
    <property type="match status" value="1"/>
</dbReference>
<keyword evidence="3" id="KW-0808">Transferase</keyword>
<evidence type="ECO:0000313" key="13">
    <source>
        <dbReference type="EMBL" id="ALB28886.1"/>
    </source>
</evidence>
<dbReference type="AlphaFoldDB" id="A0A0K2LC59"/>
<proteinExistence type="predicted"/>
<keyword evidence="6" id="KW-0862">Zinc</keyword>
<dbReference type="Pfam" id="PF02805">
    <property type="entry name" value="Ada_Zn_binding"/>
    <property type="match status" value="1"/>
</dbReference>
<evidence type="ECO:0000256" key="5">
    <source>
        <dbReference type="ARBA" id="ARBA00022763"/>
    </source>
</evidence>
<dbReference type="InterPro" id="IPR020449">
    <property type="entry name" value="Tscrpt_reg_AraC-type_HTH"/>
</dbReference>
<dbReference type="PANTHER" id="PTHR43280:SF28">
    <property type="entry name" value="HTH-TYPE TRANSCRIPTIONAL ACTIVATOR RHAS"/>
    <property type="match status" value="1"/>
</dbReference>
<keyword evidence="7" id="KW-0805">Transcription regulation</keyword>
<keyword evidence="2" id="KW-0489">Methyltransferase</keyword>
<keyword evidence="11" id="KW-0234">DNA repair</keyword>
<keyword evidence="8" id="KW-0238">DNA-binding</keyword>
<accession>A0A0K2LC59</accession>
<evidence type="ECO:0000259" key="12">
    <source>
        <dbReference type="PROSITE" id="PS01124"/>
    </source>
</evidence>
<dbReference type="Gene3D" id="3.40.10.10">
    <property type="entry name" value="DNA Methylphosphotriester Repair Domain"/>
    <property type="match status" value="1"/>
</dbReference>
<evidence type="ECO:0000256" key="3">
    <source>
        <dbReference type="ARBA" id="ARBA00022679"/>
    </source>
</evidence>
<evidence type="ECO:0000256" key="7">
    <source>
        <dbReference type="ARBA" id="ARBA00023015"/>
    </source>
</evidence>
<dbReference type="Pfam" id="PF12833">
    <property type="entry name" value="HTH_18"/>
    <property type="match status" value="1"/>
</dbReference>
<evidence type="ECO:0000313" key="14">
    <source>
        <dbReference type="Proteomes" id="UP000061546"/>
    </source>
</evidence>
<dbReference type="InterPro" id="IPR004026">
    <property type="entry name" value="Ada_DNA_repair_Zn-bd"/>
</dbReference>
<dbReference type="SUPFAM" id="SSF46689">
    <property type="entry name" value="Homeodomain-like"/>
    <property type="match status" value="2"/>
</dbReference>
<feature type="domain" description="HTH araC/xylS-type" evidence="12">
    <location>
        <begin position="82"/>
        <end position="180"/>
    </location>
</feature>
<sequence length="184" mass="21126">MKHPLTNSRWNALVNNDQSKDGQFFYGVTTTKIFCKPSCHSKVPNKENVVIFKTAAEALSANFRPCKRCQPTGSTPNELWIEQIKQYLAHNFQRELSLDAIATDCHGSVSNLQRTFKSLTGTSPTQYLTTIRLKHSQELLKNTDYSIKTIATRCGFNSDTYFNTLFKRHFQQTPLEYRTSYTAR</sequence>
<evidence type="ECO:0000256" key="9">
    <source>
        <dbReference type="ARBA" id="ARBA00023159"/>
    </source>
</evidence>
<dbReference type="SUPFAM" id="SSF57884">
    <property type="entry name" value="Ada DNA repair protein, N-terminal domain (N-Ada 10)"/>
    <property type="match status" value="1"/>
</dbReference>